<dbReference type="EMBL" id="PTIU01000037">
    <property type="protein sequence ID" value="PPK52057.1"/>
    <property type="molecule type" value="Genomic_DNA"/>
</dbReference>
<comment type="caution">
    <text evidence="3">The sequence shown here is derived from an EMBL/GenBank/DDBJ whole genome shotgun (WGS) entry which is preliminary data.</text>
</comment>
<sequence>MKRLLSLLVITGIVVVAGYKAGVWYLADQRLAQARTALSDYGVLKRGQIGSTFGGALVLKQAGWEDFRLTRPLEAGQVTFDAGSPVTLLSFLLDPRPLPANWTLTADNVTLQLEPAMFRTWVTQGASPQTTAQPLVALSCGPDARQQPGSGDLLRMGIRELAGDILLRQTVDALVMEINTGKTGSLELRWPEARLNLQRPEAIADSSAQAIEVTLRDAGLMRKLSAYCVRETGLELEQWLTEASDALTEGLAARGYQPSKQLLALYRRWLAEGGELSFPVTPQSPTLGIPVHGSEAEEPGNWPVRWNGNRVPEVYLTRIETPEPESAKEPAESQPTQGEARGPAWSVETLISAENWLGRQVRVTLNSGKQVEGRLELVGDRELEIARMLDTGEVVYPILKRAISTFEVWRRAQPD</sequence>
<dbReference type="EMBL" id="PTIT01000037">
    <property type="protein sequence ID" value="PPK50011.1"/>
    <property type="molecule type" value="Genomic_DNA"/>
</dbReference>
<feature type="region of interest" description="Disordered" evidence="1">
    <location>
        <begin position="320"/>
        <end position="342"/>
    </location>
</feature>
<reference evidence="3 4" key="2">
    <citation type="submission" date="2018-02" db="EMBL/GenBank/DDBJ databases">
        <title>Subsurface microbial communities from deep shales in Ohio and West Virginia, USA.</title>
        <authorList>
            <person name="Wrighton K."/>
        </authorList>
    </citation>
    <scope>NUCLEOTIDE SEQUENCE [LARGE SCALE GENOMIC DNA]</scope>
    <source>
        <strain evidence="3 4">UTICA-S1B9</strain>
    </source>
</reference>
<dbReference type="Proteomes" id="UP000239446">
    <property type="component" value="Unassembled WGS sequence"/>
</dbReference>
<evidence type="ECO:0000313" key="5">
    <source>
        <dbReference type="Proteomes" id="UP000239648"/>
    </source>
</evidence>
<name>A0A2S6G2I4_9GAMM</name>
<evidence type="ECO:0000313" key="4">
    <source>
        <dbReference type="Proteomes" id="UP000239446"/>
    </source>
</evidence>
<dbReference type="RefSeq" id="WP_104417400.1">
    <property type="nucleotide sequence ID" value="NZ_PTIT01000037.1"/>
</dbReference>
<evidence type="ECO:0000313" key="3">
    <source>
        <dbReference type="EMBL" id="PPK52057.1"/>
    </source>
</evidence>
<evidence type="ECO:0000313" key="2">
    <source>
        <dbReference type="EMBL" id="PPK50011.1"/>
    </source>
</evidence>
<protein>
    <recommendedName>
        <fullName evidence="6">Acetylornithine deacetylase</fullName>
    </recommendedName>
</protein>
<evidence type="ECO:0000256" key="1">
    <source>
        <dbReference type="SAM" id="MobiDB-lite"/>
    </source>
</evidence>
<organism evidence="3 4">
    <name type="scientific">Marinobacter persicus</name>
    <dbReference type="NCBI Taxonomy" id="930118"/>
    <lineage>
        <taxon>Bacteria</taxon>
        <taxon>Pseudomonadati</taxon>
        <taxon>Pseudomonadota</taxon>
        <taxon>Gammaproteobacteria</taxon>
        <taxon>Pseudomonadales</taxon>
        <taxon>Marinobacteraceae</taxon>
        <taxon>Marinobacter</taxon>
    </lineage>
</organism>
<dbReference type="AlphaFoldDB" id="A0A2S6G2I4"/>
<accession>A0A2S6G2I4</accession>
<dbReference type="OrthoDB" id="6191808at2"/>
<dbReference type="Proteomes" id="UP000239648">
    <property type="component" value="Unassembled WGS sequence"/>
</dbReference>
<keyword evidence="5" id="KW-1185">Reference proteome</keyword>
<evidence type="ECO:0008006" key="6">
    <source>
        <dbReference type="Google" id="ProtNLM"/>
    </source>
</evidence>
<reference evidence="2 5" key="1">
    <citation type="submission" date="2018-02" db="EMBL/GenBank/DDBJ databases">
        <title>Deep subsurface shale carbon reservoir microbial communities from Ohio and West Virginia, USA.</title>
        <authorList>
            <person name="Wrighton K."/>
        </authorList>
    </citation>
    <scope>NUCLEOTIDE SEQUENCE [LARGE SCALE GENOMIC DNA]</scope>
    <source>
        <strain evidence="2 5">UTICA-S1B6</strain>
    </source>
</reference>
<gene>
    <name evidence="3" type="ORF">B0H24_10379</name>
    <name evidence="2" type="ORF">BY455_1379</name>
</gene>
<proteinExistence type="predicted"/>